<evidence type="ECO:0000313" key="1">
    <source>
        <dbReference type="EMBL" id="CAK0808152.1"/>
    </source>
</evidence>
<dbReference type="Gene3D" id="2.60.120.200">
    <property type="match status" value="1"/>
</dbReference>
<dbReference type="Proteomes" id="UP001189429">
    <property type="component" value="Unassembled WGS sequence"/>
</dbReference>
<protein>
    <submittedName>
        <fullName evidence="1">Uncharacterized protein</fullName>
    </submittedName>
</protein>
<dbReference type="SUPFAM" id="SSF49899">
    <property type="entry name" value="Concanavalin A-like lectins/glucanases"/>
    <property type="match status" value="1"/>
</dbReference>
<evidence type="ECO:0000313" key="2">
    <source>
        <dbReference type="Proteomes" id="UP001189429"/>
    </source>
</evidence>
<dbReference type="PANTHER" id="PTHR36489:SF2">
    <property type="entry name" value="APPLE DOMAIN-CONTAINING PROTEIN"/>
    <property type="match status" value="1"/>
</dbReference>
<organism evidence="1 2">
    <name type="scientific">Prorocentrum cordatum</name>
    <dbReference type="NCBI Taxonomy" id="2364126"/>
    <lineage>
        <taxon>Eukaryota</taxon>
        <taxon>Sar</taxon>
        <taxon>Alveolata</taxon>
        <taxon>Dinophyceae</taxon>
        <taxon>Prorocentrales</taxon>
        <taxon>Prorocentraceae</taxon>
        <taxon>Prorocentrum</taxon>
    </lineage>
</organism>
<dbReference type="PANTHER" id="PTHR36489">
    <property type="entry name" value="PROTEIN-COUPLED RECEPTOR GPR1, PUTATIVE-RELATED"/>
    <property type="match status" value="1"/>
</dbReference>
<comment type="caution">
    <text evidence="1">The sequence shown here is derived from an EMBL/GenBank/DDBJ whole genome shotgun (WGS) entry which is preliminary data.</text>
</comment>
<name>A0ABN9QPN0_9DINO</name>
<reference evidence="1" key="1">
    <citation type="submission" date="2023-10" db="EMBL/GenBank/DDBJ databases">
        <authorList>
            <person name="Chen Y."/>
            <person name="Shah S."/>
            <person name="Dougan E. K."/>
            <person name="Thang M."/>
            <person name="Chan C."/>
        </authorList>
    </citation>
    <scope>NUCLEOTIDE SEQUENCE [LARGE SCALE GENOMIC DNA]</scope>
</reference>
<dbReference type="InterPro" id="IPR013320">
    <property type="entry name" value="ConA-like_dom_sf"/>
</dbReference>
<proteinExistence type="predicted"/>
<dbReference type="Pfam" id="PF13385">
    <property type="entry name" value="Laminin_G_3"/>
    <property type="match status" value="1"/>
</dbReference>
<dbReference type="EMBL" id="CAUYUJ010004103">
    <property type="protein sequence ID" value="CAK0808152.1"/>
    <property type="molecule type" value="Genomic_DNA"/>
</dbReference>
<accession>A0ABN9QPN0</accession>
<sequence>MLLWMDMRGHNPFTPGRSYLIDLRPNGQGALYFDSDNTVKFSSMYGNCQGSHAAGERSFAYPHAFNTWVHFAIVSDPTGTRLFKDGELLYEALASSCGTSYSTALVDKAVLGSYYNSVGSSGSYFMDASIDDLQFYRSALSAQEVHDVYAATLAPTPAPTAFPTPYPTAFPTPYPTAFPSAFPTPYPTAFPTAFPTPYPTAFPTADPTPSPTADPTFYPTAFPTPYPTAFPTPYPTAFPTPDPTADPTPHPTAFPTLYPTAFPTPYPTAFPTAFPTPYPTAFPTADPTPSPTADPTFYPTAFPTLYPTPYPTAFPTAFPTAYPTAFPTADPTPSPTADPTFYPTAFPTPYPTAFPTPYPTAFPTPDPTADPTPHPTAFPTLYPTAFPTPYPTASPTAFPTPYPTADPTPYPTALNPTAVPATMSSAVGDPHLQNIHGERFDLMKTGRHVLIHIPRRSDTNILLRVDGDVQRLGGQCADIYFQELNITGSWANVKRAGGFHYRAQGGGHQRSRWVKFGTVQVKVAHGRTHQGFKYLNLYVKNLGRAGYQVGGLLGEDDHTKEAMVPESCHHRVAL</sequence>
<keyword evidence="2" id="KW-1185">Reference proteome</keyword>
<gene>
    <name evidence="1" type="ORF">PCOR1329_LOCUS13823</name>
</gene>